<evidence type="ECO:0000313" key="1">
    <source>
        <dbReference type="EMBL" id="QHI38154.1"/>
    </source>
</evidence>
<dbReference type="Proteomes" id="UP000464657">
    <property type="component" value="Chromosome"/>
</dbReference>
<dbReference type="AlphaFoldDB" id="A0A7L4ZQJ9"/>
<dbReference type="RefSeq" id="WP_160130718.1">
    <property type="nucleotide sequence ID" value="NZ_CP019288.1"/>
</dbReference>
<evidence type="ECO:0000313" key="2">
    <source>
        <dbReference type="Proteomes" id="UP000464657"/>
    </source>
</evidence>
<sequence>MKKKKINLEKLNLNKTNIANFHIKGGMMEASVFVACPEPEPTGIACKPSKWCNSWRPTECDHGACGS</sequence>
<reference evidence="1 2" key="1">
    <citation type="journal article" date="2013" name="Int. J. Syst. Evol. Microbiol.">
        <title>Kordia antarctica sp. nov., isolated from Antarctic seawater.</title>
        <authorList>
            <person name="Baek K."/>
            <person name="Choi A."/>
            <person name="Kang I."/>
            <person name="Lee K."/>
            <person name="Cho J.C."/>
        </authorList>
    </citation>
    <scope>NUCLEOTIDE SEQUENCE [LARGE SCALE GENOMIC DNA]</scope>
    <source>
        <strain evidence="1 2">IMCC3317</strain>
    </source>
</reference>
<proteinExistence type="predicted"/>
<gene>
    <name evidence="1" type="ORF">IMCC3317_35410</name>
</gene>
<keyword evidence="2" id="KW-1185">Reference proteome</keyword>
<name>A0A7L4ZQJ9_9FLAO</name>
<organism evidence="1 2">
    <name type="scientific">Kordia antarctica</name>
    <dbReference type="NCBI Taxonomy" id="1218801"/>
    <lineage>
        <taxon>Bacteria</taxon>
        <taxon>Pseudomonadati</taxon>
        <taxon>Bacteroidota</taxon>
        <taxon>Flavobacteriia</taxon>
        <taxon>Flavobacteriales</taxon>
        <taxon>Flavobacteriaceae</taxon>
        <taxon>Kordia</taxon>
    </lineage>
</organism>
<dbReference type="EMBL" id="CP019288">
    <property type="protein sequence ID" value="QHI38154.1"/>
    <property type="molecule type" value="Genomic_DNA"/>
</dbReference>
<dbReference type="KEGG" id="kan:IMCC3317_35410"/>
<dbReference type="OrthoDB" id="9927753at2"/>
<protein>
    <submittedName>
        <fullName evidence="1">Uncharacterized protein</fullName>
    </submittedName>
</protein>
<accession>A0A7L4ZQJ9</accession>